<protein>
    <recommendedName>
        <fullName evidence="2">GIY-YIG domain-containing protein</fullName>
    </recommendedName>
</protein>
<name>A0A6C0J8Z3_9ZZZZ</name>
<sequence length="237" mass="28259">MQDYNKGKIYKIISDSCLLPYIGSTIDTIEYRFRKHITKYKSWKNGKSNYNTSFEILKYDDARIELIENYPCNSREELEKQEGTYIIIGKNCVNKQKAGRNGDYKEYHKKWYENPENKKRQIELQKAPAIKAYRSEKIECDCGEFISRTNLKNHRKSSQHKLFLENPEEYKKLKNRLKKENEDNPKYKCECGSEIKNQTRFICLHKKTKKHIDLMNCKNLDLMNYKIKTKGGVLDKV</sequence>
<dbReference type="AlphaFoldDB" id="A0A6C0J8Z3"/>
<reference evidence="1" key="1">
    <citation type="journal article" date="2020" name="Nature">
        <title>Giant virus diversity and host interactions through global metagenomics.</title>
        <authorList>
            <person name="Schulz F."/>
            <person name="Roux S."/>
            <person name="Paez-Espino D."/>
            <person name="Jungbluth S."/>
            <person name="Walsh D.A."/>
            <person name="Denef V.J."/>
            <person name="McMahon K.D."/>
            <person name="Konstantinidis K.T."/>
            <person name="Eloe-Fadrosh E.A."/>
            <person name="Kyrpides N.C."/>
            <person name="Woyke T."/>
        </authorList>
    </citation>
    <scope>NUCLEOTIDE SEQUENCE</scope>
    <source>
        <strain evidence="1">GVMAG-M-3300025880-75</strain>
    </source>
</reference>
<evidence type="ECO:0000313" key="1">
    <source>
        <dbReference type="EMBL" id="QHU02245.1"/>
    </source>
</evidence>
<proteinExistence type="predicted"/>
<dbReference type="EMBL" id="MN740355">
    <property type="protein sequence ID" value="QHU02245.1"/>
    <property type="molecule type" value="Genomic_DNA"/>
</dbReference>
<evidence type="ECO:0008006" key="2">
    <source>
        <dbReference type="Google" id="ProtNLM"/>
    </source>
</evidence>
<organism evidence="1">
    <name type="scientific">viral metagenome</name>
    <dbReference type="NCBI Taxonomy" id="1070528"/>
    <lineage>
        <taxon>unclassified sequences</taxon>
        <taxon>metagenomes</taxon>
        <taxon>organismal metagenomes</taxon>
    </lineage>
</organism>
<accession>A0A6C0J8Z3</accession>